<organism evidence="3 4">
    <name type="scientific">Polaribacter cellanae</name>
    <dbReference type="NCBI Taxonomy" id="2818493"/>
    <lineage>
        <taxon>Bacteria</taxon>
        <taxon>Pseudomonadati</taxon>
        <taxon>Bacteroidota</taxon>
        <taxon>Flavobacteriia</taxon>
        <taxon>Flavobacteriales</taxon>
        <taxon>Flavobacteriaceae</taxon>
    </lineage>
</organism>
<protein>
    <recommendedName>
        <fullName evidence="2">Transglutaminase-like domain-containing protein</fullName>
    </recommendedName>
</protein>
<dbReference type="RefSeq" id="WP_208078054.1">
    <property type="nucleotide sequence ID" value="NZ_CP071869.1"/>
</dbReference>
<dbReference type="Gene3D" id="3.10.620.30">
    <property type="match status" value="1"/>
</dbReference>
<dbReference type="PANTHER" id="PTHR46333:SF2">
    <property type="entry name" value="CYTOKINESIS PROTEIN 3"/>
    <property type="match status" value="1"/>
</dbReference>
<feature type="chain" id="PRO_5037331086" description="Transglutaminase-like domain-containing protein" evidence="1">
    <location>
        <begin position="19"/>
        <end position="335"/>
    </location>
</feature>
<proteinExistence type="predicted"/>
<keyword evidence="1" id="KW-0732">Signal</keyword>
<evidence type="ECO:0000259" key="2">
    <source>
        <dbReference type="SMART" id="SM00460"/>
    </source>
</evidence>
<dbReference type="GO" id="GO:0005737">
    <property type="term" value="C:cytoplasm"/>
    <property type="evidence" value="ECO:0007669"/>
    <property type="project" value="TreeGrafter"/>
</dbReference>
<evidence type="ECO:0000313" key="3">
    <source>
        <dbReference type="EMBL" id="QTE22296.1"/>
    </source>
</evidence>
<dbReference type="PANTHER" id="PTHR46333">
    <property type="entry name" value="CYTOKINESIS PROTEIN 3"/>
    <property type="match status" value="1"/>
</dbReference>
<dbReference type="SUPFAM" id="SSF54001">
    <property type="entry name" value="Cysteine proteinases"/>
    <property type="match status" value="1"/>
</dbReference>
<reference evidence="3 4" key="1">
    <citation type="submission" date="2021-03" db="EMBL/GenBank/DDBJ databases">
        <title>Complete genome of Polaribacter_sp.SM13.</title>
        <authorList>
            <person name="Jeong S.W."/>
            <person name="Bae J.W."/>
        </authorList>
    </citation>
    <scope>NUCLEOTIDE SEQUENCE [LARGE SCALE GENOMIC DNA]</scope>
    <source>
        <strain evidence="3 4">SM13</strain>
    </source>
</reference>
<feature type="domain" description="Transglutaminase-like" evidence="2">
    <location>
        <begin position="114"/>
        <end position="180"/>
    </location>
</feature>
<sequence length="335" mass="39149">MKLFTAIIFLFISFQITAQISDFKEIDFKKADKTAKLFEGNNLNNLPLLTYNLTSKLKTDVEKFRAIYTWVSTNIKADYSSHKKVRRKRNKFKNDSVSLLKWNKNYSKKFFKNLLKHKKTMCTGYAYLLKTMANIANIECKIIDGYGRNASTNIGELSIPNHSWNAVKINNKWYLVDATWSSGYTDLNINNFVFDYNDGYFLTAPKLFIKNHYPLEQKWTLLPKNISTDNFINAPLIYGETYTYGIIPIAPLKMENKISKNNEFTLTYQLTKTINKKKIQLMVVRNSKGKIITPKTDLKEKTLTIKYQFDKKGFYDVHLMYQGKTLVTYVFDVKK</sequence>
<evidence type="ECO:0000256" key="1">
    <source>
        <dbReference type="SAM" id="SignalP"/>
    </source>
</evidence>
<gene>
    <name evidence="3" type="ORF">J3359_16040</name>
</gene>
<feature type="signal peptide" evidence="1">
    <location>
        <begin position="1"/>
        <end position="18"/>
    </location>
</feature>
<dbReference type="EMBL" id="CP071869">
    <property type="protein sequence ID" value="QTE22296.1"/>
    <property type="molecule type" value="Genomic_DNA"/>
</dbReference>
<name>A0A975CLT4_9FLAO</name>
<dbReference type="Pfam" id="PF01841">
    <property type="entry name" value="Transglut_core"/>
    <property type="match status" value="1"/>
</dbReference>
<dbReference type="InterPro" id="IPR038765">
    <property type="entry name" value="Papain-like_cys_pep_sf"/>
</dbReference>
<dbReference type="Proteomes" id="UP000663920">
    <property type="component" value="Chromosome"/>
</dbReference>
<evidence type="ECO:0000313" key="4">
    <source>
        <dbReference type="Proteomes" id="UP000663920"/>
    </source>
</evidence>
<dbReference type="AlphaFoldDB" id="A0A975CLT4"/>
<dbReference type="KEGG" id="pcea:J3359_16040"/>
<keyword evidence="4" id="KW-1185">Reference proteome</keyword>
<dbReference type="InterPro" id="IPR002931">
    <property type="entry name" value="Transglutaminase-like"/>
</dbReference>
<dbReference type="InterPro" id="IPR052557">
    <property type="entry name" value="CAP/Cytokinesis_protein"/>
</dbReference>
<dbReference type="SMART" id="SM00460">
    <property type="entry name" value="TGc"/>
    <property type="match status" value="1"/>
</dbReference>
<accession>A0A975CLT4</accession>